<feature type="compositionally biased region" description="Basic and acidic residues" evidence="1">
    <location>
        <begin position="86"/>
        <end position="96"/>
    </location>
</feature>
<accession>A0AB74UIA9</accession>
<sequence length="96" mass="10692">MQSRYIDGVDVPSYDETLTEALMEDLACDEGGAQKRLGIENDKKVVYRVFTMHGQSELDAALEELALMDFTAVLHASHNSSSTADYDIRLRPPGDR</sequence>
<reference evidence="2" key="1">
    <citation type="submission" date="2024-06" db="EMBL/GenBank/DDBJ databases">
        <title>Complete genome of Salinicola endophyticus HNIBRBA4755.</title>
        <authorList>
            <person name="Shin S.Y."/>
            <person name="Kang H."/>
            <person name="Song J."/>
        </authorList>
    </citation>
    <scope>NUCLEOTIDE SEQUENCE</scope>
    <source>
        <strain evidence="2">HNIBRBA4755</strain>
    </source>
</reference>
<proteinExistence type="predicted"/>
<evidence type="ECO:0000256" key="1">
    <source>
        <dbReference type="SAM" id="MobiDB-lite"/>
    </source>
</evidence>
<feature type="region of interest" description="Disordered" evidence="1">
    <location>
        <begin position="77"/>
        <end position="96"/>
    </location>
</feature>
<evidence type="ECO:0000313" key="2">
    <source>
        <dbReference type="EMBL" id="XCJ80860.1"/>
    </source>
</evidence>
<gene>
    <name evidence="2" type="ORF">ABV408_06645</name>
</gene>
<dbReference type="EMBL" id="CP159578">
    <property type="protein sequence ID" value="XCJ80860.1"/>
    <property type="molecule type" value="Genomic_DNA"/>
</dbReference>
<dbReference type="RefSeq" id="WP_353981669.1">
    <property type="nucleotide sequence ID" value="NZ_CP159578.1"/>
</dbReference>
<name>A0AB74UIA9_9GAMM</name>
<protein>
    <submittedName>
        <fullName evidence="2">Uncharacterized protein</fullName>
    </submittedName>
</protein>
<dbReference type="AlphaFoldDB" id="A0AB74UIA9"/>
<organism evidence="2">
    <name type="scientific">Salinicola endophyticus</name>
    <dbReference type="NCBI Taxonomy" id="1949083"/>
    <lineage>
        <taxon>Bacteria</taxon>
        <taxon>Pseudomonadati</taxon>
        <taxon>Pseudomonadota</taxon>
        <taxon>Gammaproteobacteria</taxon>
        <taxon>Oceanospirillales</taxon>
        <taxon>Halomonadaceae</taxon>
        <taxon>Salinicola</taxon>
    </lineage>
</organism>